<evidence type="ECO:0000313" key="3">
    <source>
        <dbReference type="Proteomes" id="UP000191285"/>
    </source>
</evidence>
<dbReference type="STRING" id="303698.A0A1V6SNS0"/>
<organism evidence="2 3">
    <name type="scientific">Penicillium steckii</name>
    <dbReference type="NCBI Taxonomy" id="303698"/>
    <lineage>
        <taxon>Eukaryota</taxon>
        <taxon>Fungi</taxon>
        <taxon>Dikarya</taxon>
        <taxon>Ascomycota</taxon>
        <taxon>Pezizomycotina</taxon>
        <taxon>Eurotiomycetes</taxon>
        <taxon>Eurotiomycetidae</taxon>
        <taxon>Eurotiales</taxon>
        <taxon>Aspergillaceae</taxon>
        <taxon>Penicillium</taxon>
    </lineage>
</organism>
<reference evidence="3" key="1">
    <citation type="journal article" date="2017" name="Nat. Microbiol.">
        <title>Global analysis of biosynthetic gene clusters reveals vast potential of secondary metabolite production in Penicillium species.</title>
        <authorList>
            <person name="Nielsen J.C."/>
            <person name="Grijseels S."/>
            <person name="Prigent S."/>
            <person name="Ji B."/>
            <person name="Dainat J."/>
            <person name="Nielsen K.F."/>
            <person name="Frisvad J.C."/>
            <person name="Workman M."/>
            <person name="Nielsen J."/>
        </authorList>
    </citation>
    <scope>NUCLEOTIDE SEQUENCE [LARGE SCALE GENOMIC DNA]</scope>
    <source>
        <strain evidence="3">IBT 24891</strain>
    </source>
</reference>
<protein>
    <recommendedName>
        <fullName evidence="1">2EXR domain-containing protein</fullName>
    </recommendedName>
</protein>
<proteinExistence type="predicted"/>
<dbReference type="PANTHER" id="PTHR35910">
    <property type="entry name" value="2EXR DOMAIN-CONTAINING PROTEIN"/>
    <property type="match status" value="1"/>
</dbReference>
<keyword evidence="3" id="KW-1185">Reference proteome</keyword>
<dbReference type="EMBL" id="MLKD01000027">
    <property type="protein sequence ID" value="OQE15701.1"/>
    <property type="molecule type" value="Genomic_DNA"/>
</dbReference>
<dbReference type="Pfam" id="PF20150">
    <property type="entry name" value="2EXR"/>
    <property type="match status" value="1"/>
</dbReference>
<evidence type="ECO:0000259" key="1">
    <source>
        <dbReference type="Pfam" id="PF20150"/>
    </source>
</evidence>
<accession>A0A1V6SNS0</accession>
<dbReference type="AlphaFoldDB" id="A0A1V6SNS0"/>
<sequence>MNDQTFHYFPKLPAEIRITIWKLCLPNRVVEYDGPWFLHDGFRARQMCYSKSTIDRHCRIPTLASVNYEARQVTLRCGQLLQRPPKSAWLDSTWIQPRHDVLHLNWVRCCWAALFTADHHFSAGIIGPFIAKASSLRMQKVSVTAHAITPFRLDTLVDGYDSSGINEGTFGELATHPEDFYDFGDAAFNNDLPKELYVAMAAVSLHVREDAACKSGLFGLLGDEPVQMVDANNIVRLGKFEEFFHRHTTGESKEPKVWTLFELFKTSKFQDAVRNWKKLADRLLLEDFWYWAQYCELISDDELDESHPFMHEARNITLRTRPQVMIRYCTNQCYMKESQERPGPSF</sequence>
<feature type="domain" description="2EXR" evidence="1">
    <location>
        <begin position="6"/>
        <end position="102"/>
    </location>
</feature>
<evidence type="ECO:0000313" key="2">
    <source>
        <dbReference type="EMBL" id="OQE15701.1"/>
    </source>
</evidence>
<gene>
    <name evidence="2" type="ORF">PENSTE_c027G01044</name>
</gene>
<dbReference type="Proteomes" id="UP000191285">
    <property type="component" value="Unassembled WGS sequence"/>
</dbReference>
<name>A0A1V6SNS0_9EURO</name>
<dbReference type="PANTHER" id="PTHR35910:SF1">
    <property type="entry name" value="2EXR DOMAIN-CONTAINING PROTEIN"/>
    <property type="match status" value="1"/>
</dbReference>
<dbReference type="OrthoDB" id="3540486at2759"/>
<dbReference type="InterPro" id="IPR045518">
    <property type="entry name" value="2EXR"/>
</dbReference>
<comment type="caution">
    <text evidence="2">The sequence shown here is derived from an EMBL/GenBank/DDBJ whole genome shotgun (WGS) entry which is preliminary data.</text>
</comment>